<dbReference type="EMBL" id="FQ790362">
    <property type="protein sequence ID" value="CCD56937.1"/>
    <property type="molecule type" value="Genomic_DNA"/>
</dbReference>
<gene>
    <name evidence="1" type="ORF">BofuT4_uP141990.1</name>
</gene>
<dbReference type="HOGENOM" id="CLU_2830948_0_0_1"/>
<name>G2YZ89_BOTF4</name>
<sequence length="66" mass="7890">MPNEKKAEWEVRNTYPAPVSVKEWSKIGTVKLCTTTPNIRPHHRKFFRWQTIESITSFVRIYSLRV</sequence>
<dbReference type="AlphaFoldDB" id="G2YZ89"/>
<dbReference type="InParanoid" id="G2YZ89"/>
<accession>G2YZ89</accession>
<evidence type="ECO:0000313" key="1">
    <source>
        <dbReference type="EMBL" id="CCD56937.1"/>
    </source>
</evidence>
<protein>
    <submittedName>
        <fullName evidence="1">Uncharacterized protein</fullName>
    </submittedName>
</protein>
<reference evidence="2" key="1">
    <citation type="journal article" date="2011" name="PLoS Genet.">
        <title>Genomic analysis of the necrotrophic fungal pathogens Sclerotinia sclerotiorum and Botrytis cinerea.</title>
        <authorList>
            <person name="Amselem J."/>
            <person name="Cuomo C.A."/>
            <person name="van Kan J.A."/>
            <person name="Viaud M."/>
            <person name="Benito E.P."/>
            <person name="Couloux A."/>
            <person name="Coutinho P.M."/>
            <person name="de Vries R.P."/>
            <person name="Dyer P.S."/>
            <person name="Fillinger S."/>
            <person name="Fournier E."/>
            <person name="Gout L."/>
            <person name="Hahn M."/>
            <person name="Kohn L."/>
            <person name="Lapalu N."/>
            <person name="Plummer K.M."/>
            <person name="Pradier J.M."/>
            <person name="Quevillon E."/>
            <person name="Sharon A."/>
            <person name="Simon A."/>
            <person name="ten Have A."/>
            <person name="Tudzynski B."/>
            <person name="Tudzynski P."/>
            <person name="Wincker P."/>
            <person name="Andrew M."/>
            <person name="Anthouard V."/>
            <person name="Beever R.E."/>
            <person name="Beffa R."/>
            <person name="Benoit I."/>
            <person name="Bouzid O."/>
            <person name="Brault B."/>
            <person name="Chen Z."/>
            <person name="Choquer M."/>
            <person name="Collemare J."/>
            <person name="Cotton P."/>
            <person name="Danchin E.G."/>
            <person name="Da Silva C."/>
            <person name="Gautier A."/>
            <person name="Giraud C."/>
            <person name="Giraud T."/>
            <person name="Gonzalez C."/>
            <person name="Grossetete S."/>
            <person name="Guldener U."/>
            <person name="Henrissat B."/>
            <person name="Howlett B.J."/>
            <person name="Kodira C."/>
            <person name="Kretschmer M."/>
            <person name="Lappartient A."/>
            <person name="Leroch M."/>
            <person name="Levis C."/>
            <person name="Mauceli E."/>
            <person name="Neuveglise C."/>
            <person name="Oeser B."/>
            <person name="Pearson M."/>
            <person name="Poulain J."/>
            <person name="Poussereau N."/>
            <person name="Quesneville H."/>
            <person name="Rascle C."/>
            <person name="Schumacher J."/>
            <person name="Segurens B."/>
            <person name="Sexton A."/>
            <person name="Silva E."/>
            <person name="Sirven C."/>
            <person name="Soanes D.M."/>
            <person name="Talbot N.J."/>
            <person name="Templeton M."/>
            <person name="Yandava C."/>
            <person name="Yarden O."/>
            <person name="Zeng Q."/>
            <person name="Rollins J.A."/>
            <person name="Lebrun M.H."/>
            <person name="Dickman M."/>
        </authorList>
    </citation>
    <scope>NUCLEOTIDE SEQUENCE [LARGE SCALE GENOMIC DNA]</scope>
    <source>
        <strain evidence="2">T4</strain>
    </source>
</reference>
<proteinExistence type="predicted"/>
<dbReference type="Proteomes" id="UP000008177">
    <property type="component" value="Unplaced contigs"/>
</dbReference>
<organism evidence="1 2">
    <name type="scientific">Botryotinia fuckeliana (strain T4)</name>
    <name type="common">Noble rot fungus</name>
    <name type="synonym">Botrytis cinerea</name>
    <dbReference type="NCBI Taxonomy" id="999810"/>
    <lineage>
        <taxon>Eukaryota</taxon>
        <taxon>Fungi</taxon>
        <taxon>Dikarya</taxon>
        <taxon>Ascomycota</taxon>
        <taxon>Pezizomycotina</taxon>
        <taxon>Leotiomycetes</taxon>
        <taxon>Helotiales</taxon>
        <taxon>Sclerotiniaceae</taxon>
        <taxon>Botrytis</taxon>
    </lineage>
</organism>
<evidence type="ECO:0000313" key="2">
    <source>
        <dbReference type="Proteomes" id="UP000008177"/>
    </source>
</evidence>